<reference evidence="1 2" key="1">
    <citation type="submission" date="2018-04" db="EMBL/GenBank/DDBJ databases">
        <title>Genomic Encyclopedia of Archaeal and Bacterial Type Strains, Phase II (KMG-II): from individual species to whole genera.</title>
        <authorList>
            <person name="Goeker M."/>
        </authorList>
    </citation>
    <scope>NUCLEOTIDE SEQUENCE [LARGE SCALE GENOMIC DNA]</scope>
    <source>
        <strain evidence="1 2">DSM 29955</strain>
    </source>
</reference>
<organism evidence="1 2">
    <name type="scientific">Yoonia sediminilitoris</name>
    <dbReference type="NCBI Taxonomy" id="1286148"/>
    <lineage>
        <taxon>Bacteria</taxon>
        <taxon>Pseudomonadati</taxon>
        <taxon>Pseudomonadota</taxon>
        <taxon>Alphaproteobacteria</taxon>
        <taxon>Rhodobacterales</taxon>
        <taxon>Paracoccaceae</taxon>
        <taxon>Yoonia</taxon>
    </lineage>
</organism>
<protein>
    <submittedName>
        <fullName evidence="1">Uncharacterized protein</fullName>
    </submittedName>
</protein>
<gene>
    <name evidence="1" type="ORF">C8N45_10475</name>
</gene>
<comment type="caution">
    <text evidence="1">The sequence shown here is derived from an EMBL/GenBank/DDBJ whole genome shotgun (WGS) entry which is preliminary data.</text>
</comment>
<evidence type="ECO:0000313" key="2">
    <source>
        <dbReference type="Proteomes" id="UP000244523"/>
    </source>
</evidence>
<evidence type="ECO:0000313" key="1">
    <source>
        <dbReference type="EMBL" id="PUB15455.1"/>
    </source>
</evidence>
<dbReference type="EMBL" id="QBUD01000004">
    <property type="protein sequence ID" value="PUB15455.1"/>
    <property type="molecule type" value="Genomic_DNA"/>
</dbReference>
<keyword evidence="2" id="KW-1185">Reference proteome</keyword>
<dbReference type="AlphaFoldDB" id="A0A2T6KIB1"/>
<accession>A0A2T6KIB1</accession>
<dbReference type="Proteomes" id="UP000244523">
    <property type="component" value="Unassembled WGS sequence"/>
</dbReference>
<sequence length="86" mass="9525">MNCAPLWHLAKKPIFKIRLTAFEPEPDECIVYGLPSQTPQQMLFDKASHCCEGRALGCVGRLMSQVRGPLCNAGFRIYAKNSGAIE</sequence>
<name>A0A2T6KIB1_9RHOB</name>
<proteinExistence type="predicted"/>